<evidence type="ECO:0000313" key="2">
    <source>
        <dbReference type="Proteomes" id="UP000289600"/>
    </source>
</evidence>
<gene>
    <name evidence="1" type="ORF">mc_452</name>
</gene>
<dbReference type="Proteomes" id="UP000289600">
    <property type="component" value="Segment"/>
</dbReference>
<reference evidence="2" key="1">
    <citation type="submission" date="2018-01" db="EMBL/GenBank/DDBJ databases">
        <title>Testimony of 'menage a trois' revealed by the proteome of Megavirus virophage.</title>
        <authorList>
            <person name="Jeudy S."/>
            <person name="Bertaux L."/>
            <person name="Alempic J.-M."/>
            <person name="Lartigue A."/>
            <person name="Legendre M."/>
            <person name="Philippe N."/>
            <person name="Beucher L."/>
            <person name="Biondi E."/>
            <person name="Juul S."/>
            <person name="Turner D."/>
            <person name="Coute Y."/>
            <person name="Claverie J.-M."/>
            <person name="Abergel C."/>
        </authorList>
    </citation>
    <scope>NUCLEOTIDE SEQUENCE [LARGE SCALE GENOMIC DNA]</scope>
</reference>
<accession>A0A2P1ELU9</accession>
<keyword evidence="2" id="KW-1185">Reference proteome</keyword>
<sequence length="511" mass="59531">MSQNLSDICQKFDKFLHLFFSGPIEIIGIVNELDTVNKTFNLEEIENDMIKKIKCKYHNQIEEINIGQKVVIKGTIMVGENSISNIYFNVEDIITNDDFNFNRKLAKHKKYFNALTTKKEFKRKIEKNIYSLQFPKIINNIGIIAFKNHENHFIKLVEENCVGNVYIYYISENNIELTLISGLEYFKKYHNIDVIYLLNNDISIKDVCNLSTTLVTKFLLNRKEFPYIVSILPSDYPLSNIKPLSAILSNTCYYDNESALKLVTDAQSSYFNKINTAHEKSIEILKNILQDRRKKLDNLKIFTCKLYGLQFKEKSNIEEKILLLKYLLTGHLKNKLIKLQNLQLKIARKILDDINFQEVYNVLVKNEISAFAKKTLIQNSHFQMNPQGISDEVKRHNNIIDELKEKDDIPKKIELSSEDYECTRLIDEASKLISELDKCISGNAPNDLQENIKFDVEQLDEYIKILSLPNPKFTDILYISNFLKKGYDLIPKSVNIQKDMQNDVSIENILK</sequence>
<organism evidence="1 2">
    <name type="scientific">Moumouvirus australiensis</name>
    <dbReference type="NCBI Taxonomy" id="2109587"/>
    <lineage>
        <taxon>Viruses</taxon>
        <taxon>Varidnaviria</taxon>
        <taxon>Bamfordvirae</taxon>
        <taxon>Nucleocytoviricota</taxon>
        <taxon>Megaviricetes</taxon>
        <taxon>Imitervirales</taxon>
        <taxon>Mimiviridae</taxon>
        <taxon>Megamimivirinae</taxon>
        <taxon>Moumouvirus</taxon>
        <taxon>Moumouvirus australiense</taxon>
    </lineage>
</organism>
<name>A0A2P1ELU9_9VIRU</name>
<dbReference type="EMBL" id="MG807320">
    <property type="protein sequence ID" value="AVL94838.1"/>
    <property type="molecule type" value="Genomic_DNA"/>
</dbReference>
<proteinExistence type="predicted"/>
<protein>
    <submittedName>
        <fullName evidence="1">Uncharacterized protein</fullName>
    </submittedName>
</protein>
<evidence type="ECO:0000313" key="1">
    <source>
        <dbReference type="EMBL" id="AVL94838.1"/>
    </source>
</evidence>